<accession>A0A1J5DYM0</accession>
<evidence type="ECO:0000313" key="4">
    <source>
        <dbReference type="EMBL" id="OIP41157.1"/>
    </source>
</evidence>
<feature type="domain" description="ABC1 atypical kinase-like" evidence="3">
    <location>
        <begin position="101"/>
        <end position="344"/>
    </location>
</feature>
<comment type="caution">
    <text evidence="4">The sequence shown here is derived from an EMBL/GenBank/DDBJ whole genome shotgun (WGS) entry which is preliminary data.</text>
</comment>
<dbReference type="InterPro" id="IPR011009">
    <property type="entry name" value="Kinase-like_dom_sf"/>
</dbReference>
<dbReference type="Proteomes" id="UP000183085">
    <property type="component" value="Unassembled WGS sequence"/>
</dbReference>
<dbReference type="AlphaFoldDB" id="A0A1J5DYM0"/>
<dbReference type="PANTHER" id="PTHR10566">
    <property type="entry name" value="CHAPERONE-ACTIVITY OF BC1 COMPLEX CABC1 -RELATED"/>
    <property type="match status" value="1"/>
</dbReference>
<dbReference type="InterPro" id="IPR050154">
    <property type="entry name" value="UbiB_kinase"/>
</dbReference>
<reference evidence="4 5" key="1">
    <citation type="journal article" date="2016" name="Environ. Microbiol.">
        <title>Genomic resolution of a cold subsurface aquifer community provides metabolic insights for novel microbes adapted to high CO concentrations.</title>
        <authorList>
            <person name="Probst A.J."/>
            <person name="Castelle C.J."/>
            <person name="Singh A."/>
            <person name="Brown C.T."/>
            <person name="Anantharaman K."/>
            <person name="Sharon I."/>
            <person name="Hug L.A."/>
            <person name="Burstein D."/>
            <person name="Emerson J.B."/>
            <person name="Thomas B.C."/>
            <person name="Banfield J.F."/>
        </authorList>
    </citation>
    <scope>NUCLEOTIDE SEQUENCE [LARGE SCALE GENOMIC DNA]</scope>
    <source>
        <strain evidence="4">CG2_30_40_21</strain>
    </source>
</reference>
<keyword evidence="2" id="KW-0812">Transmembrane</keyword>
<protein>
    <recommendedName>
        <fullName evidence="3">ABC1 atypical kinase-like domain-containing protein</fullName>
    </recommendedName>
</protein>
<evidence type="ECO:0000313" key="5">
    <source>
        <dbReference type="Proteomes" id="UP000183085"/>
    </source>
</evidence>
<organism evidence="4 5">
    <name type="scientific">Candidatus Desantisbacteria bacterium CG2_30_40_21</name>
    <dbReference type="NCBI Taxonomy" id="1817895"/>
    <lineage>
        <taxon>Bacteria</taxon>
        <taxon>Candidatus Desantisiibacteriota</taxon>
    </lineage>
</organism>
<evidence type="ECO:0000256" key="2">
    <source>
        <dbReference type="SAM" id="Phobius"/>
    </source>
</evidence>
<dbReference type="PANTHER" id="PTHR10566:SF113">
    <property type="entry name" value="PROTEIN ACTIVITY OF BC1 COMPLEX KINASE 7, CHLOROPLASTIC"/>
    <property type="match status" value="1"/>
</dbReference>
<dbReference type="STRING" id="1817895.AUJ95_03820"/>
<dbReference type="EMBL" id="MNYI01000093">
    <property type="protein sequence ID" value="OIP41157.1"/>
    <property type="molecule type" value="Genomic_DNA"/>
</dbReference>
<feature type="transmembrane region" description="Helical" evidence="2">
    <location>
        <begin position="506"/>
        <end position="527"/>
    </location>
</feature>
<name>A0A1J5DYM0_9BACT</name>
<sequence length="562" mass="64273">MHIPYLTDKYKDIQRFQFVINVLLKHGLGHIISRLNLEHHLSFWRRIIHRPSPETHEIWLSAPERFRLAMEELGPTFIKFGQILSTRPDIVPAEYIKEFEKLQDDIHPFPFSDVRDIIKGELHLEIEDLFKEFSEQPVAAASIAQVHRAVLPSGKLVVVKLRRPGIEEIIEADLRILFALANLLEKRIPSTKQYNPIGIIKEFERNIKKELNFTKEAYHIEQFQRNFQNEPTICIPKVYWEATNKKILTMEAIDGIKISDIKRLEETGLDPKIIARNGVNAILKQVFIDGFFHGDPHPGNIYVLEGNRIAFLDFGIVGRIDERMQQNLSDAILGMLLKNTQQIIDCFWRLEAIDEDVDKRALKADLDAFVERYYEIPLEKLKIGWMMQDVLEIAIRNKLKILPEFLLLAKTLIVIEGVGLMLDPTLEIIPLVQPLVSSVVKKRLAPSKIFNDVLKLTTEFGSLIKTLPQEIDLLLKKLQSGRLKIEFEHQGLGDLIKEFDQVSNRLSFAMIVAATIIASSLMVQANIGPFVLGLPLLGLIGFIISGVLGMFLLVLIIISGRF</sequence>
<dbReference type="SUPFAM" id="SSF56112">
    <property type="entry name" value="Protein kinase-like (PK-like)"/>
    <property type="match status" value="1"/>
</dbReference>
<gene>
    <name evidence="4" type="ORF">AUJ95_03820</name>
</gene>
<dbReference type="InterPro" id="IPR004147">
    <property type="entry name" value="ABC1_dom"/>
</dbReference>
<comment type="similarity">
    <text evidence="1">Belongs to the protein kinase superfamily. ADCK protein kinase family.</text>
</comment>
<keyword evidence="2" id="KW-1133">Transmembrane helix</keyword>
<feature type="transmembrane region" description="Helical" evidence="2">
    <location>
        <begin position="533"/>
        <end position="558"/>
    </location>
</feature>
<evidence type="ECO:0000256" key="1">
    <source>
        <dbReference type="ARBA" id="ARBA00009670"/>
    </source>
</evidence>
<dbReference type="Pfam" id="PF03109">
    <property type="entry name" value="ABC1"/>
    <property type="match status" value="1"/>
</dbReference>
<dbReference type="CDD" id="cd05121">
    <property type="entry name" value="ABC1_ADCK3-like"/>
    <property type="match status" value="1"/>
</dbReference>
<keyword evidence="2" id="KW-0472">Membrane</keyword>
<proteinExistence type="inferred from homology"/>
<evidence type="ECO:0000259" key="3">
    <source>
        <dbReference type="Pfam" id="PF03109"/>
    </source>
</evidence>